<dbReference type="InterPro" id="IPR000266">
    <property type="entry name" value="Ribosomal_uS17"/>
</dbReference>
<keyword evidence="5 6" id="KW-0687">Ribonucleoprotein</keyword>
<proteinExistence type="inferred from homology"/>
<dbReference type="EMBL" id="CP088295">
    <property type="protein sequence ID" value="UUY06366.1"/>
    <property type="molecule type" value="Genomic_DNA"/>
</dbReference>
<dbReference type="GO" id="GO:0005840">
    <property type="term" value="C:ribosome"/>
    <property type="evidence" value="ECO:0007669"/>
    <property type="project" value="UniProtKB-KW"/>
</dbReference>
<keyword evidence="2 6" id="KW-0699">rRNA-binding</keyword>
<dbReference type="PANTHER" id="PTHR10744:SF1">
    <property type="entry name" value="SMALL RIBOSOMAL SUBUNIT PROTEIN US17M"/>
    <property type="match status" value="1"/>
</dbReference>
<comment type="function">
    <text evidence="6">One of the primary rRNA binding proteins, it binds specifically to the 5'-end of 16S ribosomal RNA.</text>
</comment>
<reference evidence="9" key="1">
    <citation type="submission" date="2021-11" db="EMBL/GenBank/DDBJ databases">
        <title>Cultivation dependent microbiological survey of springs from the worlds oldest radium mine currently devoted to the extraction of radon-saturated water.</title>
        <authorList>
            <person name="Kapinusova G."/>
            <person name="Smrhova T."/>
            <person name="Strejcek M."/>
            <person name="Suman J."/>
            <person name="Jani K."/>
            <person name="Pajer P."/>
            <person name="Uhlik O."/>
        </authorList>
    </citation>
    <scope>NUCLEOTIDE SEQUENCE [LARGE SCALE GENOMIC DNA]</scope>
    <source>
        <strain evidence="9">J379</strain>
    </source>
</reference>
<dbReference type="PROSITE" id="PS00056">
    <property type="entry name" value="RIBOSOMAL_S17"/>
    <property type="match status" value="1"/>
</dbReference>
<evidence type="ECO:0000313" key="8">
    <source>
        <dbReference type="EMBL" id="UUY06366.1"/>
    </source>
</evidence>
<dbReference type="NCBIfam" id="NF004123">
    <property type="entry name" value="PRK05610.1"/>
    <property type="match status" value="1"/>
</dbReference>
<dbReference type="CDD" id="cd00364">
    <property type="entry name" value="Ribosomal_uS17"/>
    <property type="match status" value="1"/>
</dbReference>
<evidence type="ECO:0000256" key="2">
    <source>
        <dbReference type="ARBA" id="ARBA00022730"/>
    </source>
</evidence>
<organism evidence="8 9">
    <name type="scientific">Svornostia abyssi</name>
    <dbReference type="NCBI Taxonomy" id="2898438"/>
    <lineage>
        <taxon>Bacteria</taxon>
        <taxon>Bacillati</taxon>
        <taxon>Actinomycetota</taxon>
        <taxon>Thermoleophilia</taxon>
        <taxon>Solirubrobacterales</taxon>
        <taxon>Baekduiaceae</taxon>
        <taxon>Svornostia</taxon>
    </lineage>
</organism>
<dbReference type="PRINTS" id="PR00973">
    <property type="entry name" value="RIBOSOMALS17"/>
</dbReference>
<accession>A0ABY5PNZ3</accession>
<dbReference type="HAMAP" id="MF_01345_B">
    <property type="entry name" value="Ribosomal_uS17_B"/>
    <property type="match status" value="1"/>
</dbReference>
<dbReference type="Gene3D" id="2.40.50.140">
    <property type="entry name" value="Nucleic acid-binding proteins"/>
    <property type="match status" value="1"/>
</dbReference>
<dbReference type="InterPro" id="IPR019979">
    <property type="entry name" value="Ribosomal_uS17_CS"/>
</dbReference>
<dbReference type="Pfam" id="PF00366">
    <property type="entry name" value="Ribosomal_S17"/>
    <property type="match status" value="1"/>
</dbReference>
<evidence type="ECO:0000256" key="6">
    <source>
        <dbReference type="HAMAP-Rule" id="MF_01345"/>
    </source>
</evidence>
<evidence type="ECO:0000256" key="4">
    <source>
        <dbReference type="ARBA" id="ARBA00022980"/>
    </source>
</evidence>
<keyword evidence="4 6" id="KW-0689">Ribosomal protein</keyword>
<evidence type="ECO:0000256" key="7">
    <source>
        <dbReference type="RuleBase" id="RU003872"/>
    </source>
</evidence>
<dbReference type="SUPFAM" id="SSF50249">
    <property type="entry name" value="Nucleic acid-binding proteins"/>
    <property type="match status" value="1"/>
</dbReference>
<dbReference type="NCBIfam" id="TIGR03635">
    <property type="entry name" value="uS17_bact"/>
    <property type="match status" value="1"/>
</dbReference>
<protein>
    <recommendedName>
        <fullName evidence="6">Small ribosomal subunit protein uS17</fullName>
    </recommendedName>
</protein>
<name>A0ABY5PNZ3_9ACTN</name>
<comment type="subunit">
    <text evidence="6">Part of the 30S ribosomal subunit.</text>
</comment>
<evidence type="ECO:0000256" key="3">
    <source>
        <dbReference type="ARBA" id="ARBA00022884"/>
    </source>
</evidence>
<dbReference type="Proteomes" id="UP001058860">
    <property type="component" value="Chromosome"/>
</dbReference>
<dbReference type="InterPro" id="IPR012340">
    <property type="entry name" value="NA-bd_OB-fold"/>
</dbReference>
<evidence type="ECO:0000313" key="9">
    <source>
        <dbReference type="Proteomes" id="UP001058860"/>
    </source>
</evidence>
<evidence type="ECO:0000256" key="5">
    <source>
        <dbReference type="ARBA" id="ARBA00023274"/>
    </source>
</evidence>
<gene>
    <name evidence="6 8" type="primary">rpsQ</name>
    <name evidence="8" type="ORF">LRS13_23945</name>
</gene>
<keyword evidence="9" id="KW-1185">Reference proteome</keyword>
<sequence>MRRGTVVSAKPDKTITVRIDTARRHRRYEKIVRSSTTLHAHDETNDANEGDVVQIVECRPLSRLKRWKLVEVLERAK</sequence>
<comment type="similarity">
    <text evidence="1 6 7">Belongs to the universal ribosomal protein uS17 family.</text>
</comment>
<dbReference type="PANTHER" id="PTHR10744">
    <property type="entry name" value="40S RIBOSOMAL PROTEIN S11 FAMILY MEMBER"/>
    <property type="match status" value="1"/>
</dbReference>
<evidence type="ECO:0000256" key="1">
    <source>
        <dbReference type="ARBA" id="ARBA00010254"/>
    </source>
</evidence>
<keyword evidence="3 6" id="KW-0694">RNA-binding</keyword>
<dbReference type="InterPro" id="IPR019984">
    <property type="entry name" value="Ribosomal_uS17_bact/chlr"/>
</dbReference>